<keyword evidence="1" id="KW-0472">Membrane</keyword>
<feature type="transmembrane region" description="Helical" evidence="1">
    <location>
        <begin position="71"/>
        <end position="92"/>
    </location>
</feature>
<feature type="transmembrane region" description="Helical" evidence="1">
    <location>
        <begin position="37"/>
        <end position="59"/>
    </location>
</feature>
<organism evidence="2 3">
    <name type="scientific">Plasmodium vinckei vinckei</name>
    <dbReference type="NCBI Taxonomy" id="54757"/>
    <lineage>
        <taxon>Eukaryota</taxon>
        <taxon>Sar</taxon>
        <taxon>Alveolata</taxon>
        <taxon>Apicomplexa</taxon>
        <taxon>Aconoidasida</taxon>
        <taxon>Haemosporida</taxon>
        <taxon>Plasmodiidae</taxon>
        <taxon>Plasmodium</taxon>
        <taxon>Plasmodium (Vinckeia)</taxon>
    </lineage>
</organism>
<dbReference type="RefSeq" id="XP_037490646.1">
    <property type="nucleotide sequence ID" value="XM_037634558.1"/>
</dbReference>
<evidence type="ECO:0000313" key="3">
    <source>
        <dbReference type="Proteomes" id="UP000290582"/>
    </source>
</evidence>
<keyword evidence="1" id="KW-0812">Transmembrane</keyword>
<dbReference type="KEGG" id="pvv:PVVCY_1103850"/>
<feature type="transmembrane region" description="Helical" evidence="1">
    <location>
        <begin position="159"/>
        <end position="181"/>
    </location>
</feature>
<feature type="transmembrane region" description="Helical" evidence="1">
    <location>
        <begin position="124"/>
        <end position="147"/>
    </location>
</feature>
<protein>
    <recommendedName>
        <fullName evidence="4">Transmembrane protein</fullName>
    </recommendedName>
</protein>
<gene>
    <name evidence="2" type="ORF">PVVCY_1103850</name>
</gene>
<proteinExistence type="predicted"/>
<evidence type="ECO:0000313" key="2">
    <source>
        <dbReference type="EMBL" id="VEV57499.1"/>
    </source>
</evidence>
<dbReference type="AlphaFoldDB" id="A0A449BW00"/>
<dbReference type="Proteomes" id="UP000290582">
    <property type="component" value="Chromosome PVVCY_11"/>
</dbReference>
<keyword evidence="1" id="KW-1133">Transmembrane helix</keyword>
<dbReference type="EMBL" id="LR215067">
    <property type="protein sequence ID" value="VEV57499.1"/>
    <property type="molecule type" value="Genomic_DNA"/>
</dbReference>
<dbReference type="GeneID" id="59893101"/>
<evidence type="ECO:0000256" key="1">
    <source>
        <dbReference type="SAM" id="Phobius"/>
    </source>
</evidence>
<name>A0A449BW00_PLAVN</name>
<sequence length="250" mass="29133">MILDYMLRKNRLSKYENTNGKVKSDNINILKQCFENVSITLISFGSIIIAINLFISQFFLGNIEILNFYKLFSATSGIWITIVALQIIAQLFSSNFFESSTHLFINSEKDNDEIDWNFFDSGLFLANILSFSCVSIISFYGIFSYIINPINVAKEGFLSMASFSFSMNLMFLTSQFLYVLLKIHKIRRVNFSMYNPFFLPGFACLLESMKTNIQSKIRDNLLNSQIKKYNYKQKIKSHNMYEEENMWLVN</sequence>
<accession>A0A449BW00</accession>
<evidence type="ECO:0008006" key="4">
    <source>
        <dbReference type="Google" id="ProtNLM"/>
    </source>
</evidence>
<reference evidence="2 3" key="1">
    <citation type="submission" date="2019-01" db="EMBL/GenBank/DDBJ databases">
        <authorList>
            <person name="Ramaprasad A."/>
        </authorList>
    </citation>
    <scope>NUCLEOTIDE SEQUENCE [LARGE SCALE GENOMIC DNA]</scope>
</reference>
<dbReference type="OrthoDB" id="375791at2759"/>
<dbReference type="VEuPathDB" id="PlasmoDB:PVVCY_1103850"/>